<dbReference type="PATRIC" id="fig|1238182.3.peg.586"/>
<dbReference type="Gene3D" id="1.20.58.920">
    <property type="match status" value="1"/>
</dbReference>
<dbReference type="PANTHER" id="PTHR33121:SF70">
    <property type="entry name" value="SIGNALING PROTEIN YKOW"/>
    <property type="match status" value="1"/>
</dbReference>
<dbReference type="Pfam" id="PF00563">
    <property type="entry name" value="EAL"/>
    <property type="match status" value="1"/>
</dbReference>
<evidence type="ECO:0000313" key="7">
    <source>
        <dbReference type="Proteomes" id="UP000009881"/>
    </source>
</evidence>
<dbReference type="SUPFAM" id="SSF55073">
    <property type="entry name" value="Nucleotide cyclase"/>
    <property type="match status" value="1"/>
</dbReference>
<dbReference type="PROSITE" id="PS50885">
    <property type="entry name" value="HAMP"/>
    <property type="match status" value="1"/>
</dbReference>
<dbReference type="FunFam" id="3.20.20.450:FF:000001">
    <property type="entry name" value="Cyclic di-GMP phosphodiesterase yahA"/>
    <property type="match status" value="1"/>
</dbReference>
<evidence type="ECO:0000259" key="4">
    <source>
        <dbReference type="PROSITE" id="PS50885"/>
    </source>
</evidence>
<name>K9H4Q7_9PROT</name>
<dbReference type="PROSITE" id="PS50887">
    <property type="entry name" value="GGDEF"/>
    <property type="match status" value="1"/>
</dbReference>
<sequence>MAGAAAPPPRSLAAPDSASHEGAARQPPPPAPRFGIRAKLWAAFLAIAGATALVSVLAWATFSNTAGTLDRITGERIPTLVELSRLAQRSNALIAGAASVVFAGSEAELAAESARVAQAEEAFITTHRRLRDAMGATPAVREVAEVSGRISASLALLRSAMQHRWDLAARQARQLEQLDVLHQEYRMLVGEPAADADARWTFLTEINRLLVLLGGVRDAATTAEVEDLRRKVAATLDAVDRLRDRQTGAAVAPGAAEALASFLQRLRRLAEGEGNLLDLRARERLAREVAAARLVDLQAHSAALDSAIGVLSRAAQRRIAADRDAATAALGQSKITLALVAGAAMLAALLIAWLYVGRSVVRRLTKLDHSMRAIAAGDLDHPIPVGGRDEVTAMGYALTTFRDAMARVAHLARHDGLTGLGNTLAFEDAVAQRLGTTQGGAVLYLNLDGFKDINDTFGHSTGDRVLVAVAERLRRRARPGDVVTRLGGDDFALVVPAMDEAHEDLLVGYVEQLSQGLGQPVDVEGLTIEVKGTFGISFHPRDGRRPQDLLQRAEMAMHDAKRRGAGGGVSVYAPRMSEQQQERKAIRGELRRAIENRQFSLVYQPKIDIASGRCVGMEALVRWDHPQRGRIRPDQFIPVAERSGLIAPLGEWVMREACRQNRAWLDAGLPPLKVAVNVSAVQFLCQDVVEMVARALRESGLPARHLEVEITESVIMTDAAKVMRMLDGLRDLGVSLAIDDFGTGYSSLSYLKRLRVHCLKIDQSFVREMLRNDEDVRITRAILNIARDFGLEVVAEGIETADHAAFFKAEGCHLGQGYFWGKPMEPADFHGYVSRDLAAAVS</sequence>
<dbReference type="STRING" id="1238182.C882_2626"/>
<feature type="region of interest" description="Disordered" evidence="1">
    <location>
        <begin position="1"/>
        <end position="30"/>
    </location>
</feature>
<proteinExistence type="predicted"/>
<keyword evidence="2" id="KW-1133">Transmembrane helix</keyword>
<dbReference type="InterPro" id="IPR001633">
    <property type="entry name" value="EAL_dom"/>
</dbReference>
<accession>K9H4Q7</accession>
<dbReference type="NCBIfam" id="TIGR00254">
    <property type="entry name" value="GGDEF"/>
    <property type="match status" value="1"/>
</dbReference>
<gene>
    <name evidence="6" type="ORF">C882_2626</name>
</gene>
<keyword evidence="2" id="KW-0472">Membrane</keyword>
<dbReference type="SMART" id="SM00304">
    <property type="entry name" value="HAMP"/>
    <property type="match status" value="1"/>
</dbReference>
<dbReference type="Gene3D" id="6.10.340.10">
    <property type="match status" value="1"/>
</dbReference>
<dbReference type="OrthoDB" id="9814202at2"/>
<dbReference type="GO" id="GO:0007165">
    <property type="term" value="P:signal transduction"/>
    <property type="evidence" value="ECO:0007669"/>
    <property type="project" value="InterPro"/>
</dbReference>
<dbReference type="PANTHER" id="PTHR33121">
    <property type="entry name" value="CYCLIC DI-GMP PHOSPHODIESTERASE PDEF"/>
    <property type="match status" value="1"/>
</dbReference>
<dbReference type="AlphaFoldDB" id="K9H4Q7"/>
<evidence type="ECO:0000259" key="5">
    <source>
        <dbReference type="PROSITE" id="PS50887"/>
    </source>
</evidence>
<evidence type="ECO:0000259" key="3">
    <source>
        <dbReference type="PROSITE" id="PS50883"/>
    </source>
</evidence>
<dbReference type="Pfam" id="PF00990">
    <property type="entry name" value="GGDEF"/>
    <property type="match status" value="1"/>
</dbReference>
<feature type="compositionally biased region" description="Pro residues" evidence="1">
    <location>
        <begin position="1"/>
        <end position="10"/>
    </location>
</feature>
<dbReference type="InterPro" id="IPR029787">
    <property type="entry name" value="Nucleotide_cyclase"/>
</dbReference>
<dbReference type="Proteomes" id="UP000009881">
    <property type="component" value="Unassembled WGS sequence"/>
</dbReference>
<dbReference type="InterPro" id="IPR038188">
    <property type="entry name" value="TorS_sensor_sf"/>
</dbReference>
<dbReference type="SMART" id="SM00052">
    <property type="entry name" value="EAL"/>
    <property type="match status" value="1"/>
</dbReference>
<evidence type="ECO:0000256" key="1">
    <source>
        <dbReference type="SAM" id="MobiDB-lite"/>
    </source>
</evidence>
<feature type="transmembrane region" description="Helical" evidence="2">
    <location>
        <begin position="40"/>
        <end position="62"/>
    </location>
</feature>
<dbReference type="InterPro" id="IPR000160">
    <property type="entry name" value="GGDEF_dom"/>
</dbReference>
<organism evidence="6 7">
    <name type="scientific">Caenispirillum salinarum AK4</name>
    <dbReference type="NCBI Taxonomy" id="1238182"/>
    <lineage>
        <taxon>Bacteria</taxon>
        <taxon>Pseudomonadati</taxon>
        <taxon>Pseudomonadota</taxon>
        <taxon>Alphaproteobacteria</taxon>
        <taxon>Rhodospirillales</taxon>
        <taxon>Novispirillaceae</taxon>
        <taxon>Caenispirillum</taxon>
    </lineage>
</organism>
<keyword evidence="7" id="KW-1185">Reference proteome</keyword>
<dbReference type="InterPro" id="IPR003660">
    <property type="entry name" value="HAMP_dom"/>
</dbReference>
<dbReference type="CDD" id="cd06225">
    <property type="entry name" value="HAMP"/>
    <property type="match status" value="1"/>
</dbReference>
<dbReference type="InterPro" id="IPR050706">
    <property type="entry name" value="Cyclic-di-GMP_PDE-like"/>
</dbReference>
<feature type="domain" description="EAL" evidence="3">
    <location>
        <begin position="583"/>
        <end position="837"/>
    </location>
</feature>
<dbReference type="GO" id="GO:0016020">
    <property type="term" value="C:membrane"/>
    <property type="evidence" value="ECO:0007669"/>
    <property type="project" value="InterPro"/>
</dbReference>
<dbReference type="InterPro" id="IPR035919">
    <property type="entry name" value="EAL_sf"/>
</dbReference>
<feature type="domain" description="GGDEF" evidence="5">
    <location>
        <begin position="438"/>
        <end position="574"/>
    </location>
</feature>
<dbReference type="CDD" id="cd01948">
    <property type="entry name" value="EAL"/>
    <property type="match status" value="1"/>
</dbReference>
<evidence type="ECO:0000256" key="2">
    <source>
        <dbReference type="SAM" id="Phobius"/>
    </source>
</evidence>
<keyword evidence="2" id="KW-0812">Transmembrane</keyword>
<reference evidence="6 7" key="1">
    <citation type="journal article" date="2013" name="Genome Announc.">
        <title>Draft Genome Sequence of an Alphaproteobacterium, Caenispirillum salinarum AK4(T), Isolated from a Solar Saltern.</title>
        <authorList>
            <person name="Khatri I."/>
            <person name="Singh A."/>
            <person name="Korpole S."/>
            <person name="Pinnaka A.K."/>
            <person name="Subramanian S."/>
        </authorList>
    </citation>
    <scope>NUCLEOTIDE SEQUENCE [LARGE SCALE GENOMIC DNA]</scope>
    <source>
        <strain evidence="6 7">AK4</strain>
    </source>
</reference>
<dbReference type="SUPFAM" id="SSF158472">
    <property type="entry name" value="HAMP domain-like"/>
    <property type="match status" value="1"/>
</dbReference>
<dbReference type="SUPFAM" id="SSF141868">
    <property type="entry name" value="EAL domain-like"/>
    <property type="match status" value="1"/>
</dbReference>
<dbReference type="Gene3D" id="3.20.20.450">
    <property type="entry name" value="EAL domain"/>
    <property type="match status" value="1"/>
</dbReference>
<dbReference type="SMART" id="SM00267">
    <property type="entry name" value="GGDEF"/>
    <property type="match status" value="1"/>
</dbReference>
<feature type="transmembrane region" description="Helical" evidence="2">
    <location>
        <begin position="335"/>
        <end position="356"/>
    </location>
</feature>
<dbReference type="CDD" id="cd01949">
    <property type="entry name" value="GGDEF"/>
    <property type="match status" value="1"/>
</dbReference>
<protein>
    <submittedName>
        <fullName evidence="6">Diguanylate cyclase</fullName>
    </submittedName>
</protein>
<dbReference type="RefSeq" id="WP_009539035.1">
    <property type="nucleotide sequence ID" value="NZ_ANHY01000003.1"/>
</dbReference>
<feature type="domain" description="HAMP" evidence="4">
    <location>
        <begin position="358"/>
        <end position="410"/>
    </location>
</feature>
<dbReference type="GO" id="GO:0071111">
    <property type="term" value="F:cyclic-guanylate-specific phosphodiesterase activity"/>
    <property type="evidence" value="ECO:0007669"/>
    <property type="project" value="InterPro"/>
</dbReference>
<dbReference type="Pfam" id="PF00672">
    <property type="entry name" value="HAMP"/>
    <property type="match status" value="1"/>
</dbReference>
<dbReference type="InterPro" id="IPR043128">
    <property type="entry name" value="Rev_trsase/Diguanyl_cyclase"/>
</dbReference>
<evidence type="ECO:0000313" key="6">
    <source>
        <dbReference type="EMBL" id="EKV32547.1"/>
    </source>
</evidence>
<dbReference type="Gene3D" id="3.30.70.270">
    <property type="match status" value="1"/>
</dbReference>
<comment type="caution">
    <text evidence="6">The sequence shown here is derived from an EMBL/GenBank/DDBJ whole genome shotgun (WGS) entry which is preliminary data.</text>
</comment>
<dbReference type="eggNOG" id="COG5001">
    <property type="taxonomic scope" value="Bacteria"/>
</dbReference>
<dbReference type="PROSITE" id="PS50883">
    <property type="entry name" value="EAL"/>
    <property type="match status" value="1"/>
</dbReference>
<dbReference type="EMBL" id="ANHY01000003">
    <property type="protein sequence ID" value="EKV32547.1"/>
    <property type="molecule type" value="Genomic_DNA"/>
</dbReference>